<dbReference type="OrthoDB" id="8607203at2"/>
<dbReference type="Proteomes" id="UP000275331">
    <property type="component" value="Unassembled WGS sequence"/>
</dbReference>
<dbReference type="AlphaFoldDB" id="A0A3R9FQI1"/>
<gene>
    <name evidence="1" type="ORF">EGT71_14970</name>
</gene>
<organism evidence="1 2">
    <name type="scientific">Atlantibacter subterraneus</name>
    <dbReference type="NCBI Taxonomy" id="255519"/>
    <lineage>
        <taxon>Bacteria</taxon>
        <taxon>Pseudomonadati</taxon>
        <taxon>Pseudomonadota</taxon>
        <taxon>Gammaproteobacteria</taxon>
        <taxon>Enterobacterales</taxon>
        <taxon>Enterobacteriaceae</taxon>
        <taxon>Atlantibacter</taxon>
    </lineage>
</organism>
<evidence type="ECO:0000313" key="2">
    <source>
        <dbReference type="Proteomes" id="UP000275331"/>
    </source>
</evidence>
<proteinExistence type="predicted"/>
<reference evidence="1 2" key="1">
    <citation type="submission" date="2018-10" db="EMBL/GenBank/DDBJ databases">
        <title>Transmission dynamics of multidrug resistant bacteria on intensive care unit surfaces.</title>
        <authorList>
            <person name="D'Souza A.W."/>
            <person name="Potter R.F."/>
            <person name="Wallace M."/>
            <person name="Shupe A."/>
            <person name="Patel S."/>
            <person name="Sun S."/>
            <person name="Gul D."/>
            <person name="Kwon J.H."/>
            <person name="Andleeb S."/>
            <person name="Burnham C.-A.D."/>
            <person name="Dantas G."/>
        </authorList>
    </citation>
    <scope>NUCLEOTIDE SEQUENCE [LARGE SCALE GENOMIC DNA]</scope>
    <source>
        <strain evidence="1 2">AS_373</strain>
    </source>
</reference>
<sequence length="58" mass="6414">MTVETYSWHSQLGAGAIEYSHTVRSAQFGNGYEQVAGKRHQLNNLKSPTRLTAGFFVA</sequence>
<dbReference type="RefSeq" id="WP_125294024.1">
    <property type="nucleotide sequence ID" value="NZ_RHWZ01000008.1"/>
</dbReference>
<protein>
    <submittedName>
        <fullName evidence="1">Uncharacterized protein</fullName>
    </submittedName>
</protein>
<evidence type="ECO:0000313" key="1">
    <source>
        <dbReference type="EMBL" id="RSE24475.1"/>
    </source>
</evidence>
<accession>A0A3R9FQI1</accession>
<dbReference type="EMBL" id="RHXB01000010">
    <property type="protein sequence ID" value="RSE24475.1"/>
    <property type="molecule type" value="Genomic_DNA"/>
</dbReference>
<comment type="caution">
    <text evidence="1">The sequence shown here is derived from an EMBL/GenBank/DDBJ whole genome shotgun (WGS) entry which is preliminary data.</text>
</comment>
<name>A0A3R9FQI1_9ENTR</name>